<proteinExistence type="predicted"/>
<comment type="caution">
    <text evidence="1">The sequence shown here is derived from an EMBL/GenBank/DDBJ whole genome shotgun (WGS) entry which is preliminary data.</text>
</comment>
<gene>
    <name evidence="1" type="ORF">NUW58_g722</name>
</gene>
<dbReference type="Proteomes" id="UP001143856">
    <property type="component" value="Unassembled WGS sequence"/>
</dbReference>
<evidence type="ECO:0000313" key="1">
    <source>
        <dbReference type="EMBL" id="KAJ2997224.1"/>
    </source>
</evidence>
<keyword evidence="2" id="KW-1185">Reference proteome</keyword>
<name>A0ACC1PRJ1_9PEZI</name>
<accession>A0ACC1PRJ1</accession>
<dbReference type="EMBL" id="JAPDGR010000065">
    <property type="protein sequence ID" value="KAJ2997224.1"/>
    <property type="molecule type" value="Genomic_DNA"/>
</dbReference>
<evidence type="ECO:0000313" key="2">
    <source>
        <dbReference type="Proteomes" id="UP001143856"/>
    </source>
</evidence>
<reference evidence="1" key="1">
    <citation type="submission" date="2022-10" db="EMBL/GenBank/DDBJ databases">
        <title>Genome Sequence of Xylaria curta.</title>
        <authorList>
            <person name="Buettner E."/>
        </authorList>
    </citation>
    <scope>NUCLEOTIDE SEQUENCE</scope>
    <source>
        <strain evidence="1">Babe10</strain>
    </source>
</reference>
<organism evidence="1 2">
    <name type="scientific">Xylaria curta</name>
    <dbReference type="NCBI Taxonomy" id="42375"/>
    <lineage>
        <taxon>Eukaryota</taxon>
        <taxon>Fungi</taxon>
        <taxon>Dikarya</taxon>
        <taxon>Ascomycota</taxon>
        <taxon>Pezizomycotina</taxon>
        <taxon>Sordariomycetes</taxon>
        <taxon>Xylariomycetidae</taxon>
        <taxon>Xylariales</taxon>
        <taxon>Xylariaceae</taxon>
        <taxon>Xylaria</taxon>
    </lineage>
</organism>
<sequence>MGILPPDVGQILHAQMMCFAPEYMGQADCVDPGPPPSEDSIIMVFPKRYTSPLGSNSIDQTWNETNALVILTVFGRDSREIGGIVEFRSAKRLVVGVEPGIESAADAEQGNSDALKGGGNNFGIVTSFTLTTVPLDQVWGGVLVAPKDTIPKICRLTSEFVTKIPENLDNNLIVVIGYLPDLKDIAASVAVVNTRGVTDAAVFDQWKELPKIADTTKTTSVYDLSFEVTLPENYYTSWFTLTFKNEERIMAKASELHDRLVSSLLSFVPEGDFMSQCIFQPLPTIIAQHSVREGGNIMGLEDNESDGILFQMITMMKTPEQHAFAYAQLKACVESLRDFAGSVEGGLFRWLYMNYADKSQDVLGSYGPENVKKMREVADKYDPTGVFQKLCPGGWKLAKIDA</sequence>
<protein>
    <submittedName>
        <fullName evidence="1">Uncharacterized protein</fullName>
    </submittedName>
</protein>